<name>A0A8S3RYI5_MYTED</name>
<accession>A0A8S3RYI5</accession>
<protein>
    <submittedName>
        <fullName evidence="10">CCKAR</fullName>
    </submittedName>
</protein>
<dbReference type="PANTHER" id="PTHR24243:SF224">
    <property type="entry name" value="G-PROTEIN COUPLED RECEPTOR 19-RELATED"/>
    <property type="match status" value="1"/>
</dbReference>
<feature type="transmembrane region" description="Helical" evidence="8">
    <location>
        <begin position="351"/>
        <end position="373"/>
    </location>
</feature>
<keyword evidence="11" id="KW-1185">Reference proteome</keyword>
<keyword evidence="7" id="KW-0807">Transducer</keyword>
<evidence type="ECO:0000256" key="2">
    <source>
        <dbReference type="ARBA" id="ARBA00022692"/>
    </source>
</evidence>
<keyword evidence="3 8" id="KW-1133">Transmembrane helix</keyword>
<sequence length="440" mass="49974">MLSGNNSTESDLEHIQISQLNKLIFETTLIPSYIYILLLMIIGIPGNALVCYIYQIKIRNRQLSTNIFILALSWFDLINCVVTLPIEIKFLTNLIMFDQPILCKLSRFLTFFCNNASSVILLTIAIDRLNAFLSGPVRRRLKPNTAKIIVVIAIFISAAVSWPMIIFFGTFTFPLDNGGTGKSCLIVNKYVKSKQTIIFTILLLSLHVIFDLTFFIIYSIIGKRICYDSGLIALHSIENGRGGCSPVIKIRKQSDSSNGDAYLTRDMSRSRSTSPYVLELNCISKECESNVGIPSNRDSLELSKLMTESKDNSFKNNSCKTRATLCTEKVSPSSSECKIFNRRTTVNRTSFILFIVTMAYVISFMPYCVIVVIRHASKTSFYDELSNAEKAVYQIFLRSYSLSSAINPIIYSLINLSFRKKCKQTFYEFVYFFRKKPEMT</sequence>
<proteinExistence type="predicted"/>
<evidence type="ECO:0000256" key="3">
    <source>
        <dbReference type="ARBA" id="ARBA00022989"/>
    </source>
</evidence>
<feature type="transmembrane region" description="Helical" evidence="8">
    <location>
        <begin position="108"/>
        <end position="127"/>
    </location>
</feature>
<feature type="transmembrane region" description="Helical" evidence="8">
    <location>
        <begin position="393"/>
        <end position="414"/>
    </location>
</feature>
<feature type="transmembrane region" description="Helical" evidence="8">
    <location>
        <begin position="66"/>
        <end position="88"/>
    </location>
</feature>
<feature type="transmembrane region" description="Helical" evidence="8">
    <location>
        <begin position="148"/>
        <end position="173"/>
    </location>
</feature>
<comment type="caution">
    <text evidence="10">The sequence shown here is derived from an EMBL/GenBank/DDBJ whole genome shotgun (WGS) entry which is preliminary data.</text>
</comment>
<dbReference type="InterPro" id="IPR000276">
    <property type="entry name" value="GPCR_Rhodpsn"/>
</dbReference>
<evidence type="ECO:0000256" key="7">
    <source>
        <dbReference type="ARBA" id="ARBA00023224"/>
    </source>
</evidence>
<dbReference type="AlphaFoldDB" id="A0A8S3RYI5"/>
<evidence type="ECO:0000256" key="6">
    <source>
        <dbReference type="ARBA" id="ARBA00023170"/>
    </source>
</evidence>
<keyword evidence="6" id="KW-0675">Receptor</keyword>
<gene>
    <name evidence="10" type="ORF">MEDL_25807</name>
</gene>
<comment type="subcellular location">
    <subcellularLocation>
        <location evidence="1">Membrane</location>
        <topology evidence="1">Multi-pass membrane protein</topology>
    </subcellularLocation>
</comment>
<evidence type="ECO:0000313" key="11">
    <source>
        <dbReference type="Proteomes" id="UP000683360"/>
    </source>
</evidence>
<dbReference type="Gene3D" id="1.20.1070.10">
    <property type="entry name" value="Rhodopsin 7-helix transmembrane proteins"/>
    <property type="match status" value="1"/>
</dbReference>
<dbReference type="EMBL" id="CAJPWZ010001275">
    <property type="protein sequence ID" value="CAG2211809.1"/>
    <property type="molecule type" value="Genomic_DNA"/>
</dbReference>
<feature type="transmembrane region" description="Helical" evidence="8">
    <location>
        <begin position="33"/>
        <end position="54"/>
    </location>
</feature>
<evidence type="ECO:0000256" key="4">
    <source>
        <dbReference type="ARBA" id="ARBA00023040"/>
    </source>
</evidence>
<keyword evidence="4" id="KW-0297">G-protein coupled receptor</keyword>
<evidence type="ECO:0000313" key="10">
    <source>
        <dbReference type="EMBL" id="CAG2211809.1"/>
    </source>
</evidence>
<dbReference type="SUPFAM" id="SSF81321">
    <property type="entry name" value="Family A G protein-coupled receptor-like"/>
    <property type="match status" value="1"/>
</dbReference>
<dbReference type="InterPro" id="IPR017452">
    <property type="entry name" value="GPCR_Rhodpsn_7TM"/>
</dbReference>
<dbReference type="OrthoDB" id="6103348at2759"/>
<feature type="domain" description="G-protein coupled receptors family 1 profile" evidence="9">
    <location>
        <begin position="46"/>
        <end position="411"/>
    </location>
</feature>
<evidence type="ECO:0000259" key="9">
    <source>
        <dbReference type="PROSITE" id="PS50262"/>
    </source>
</evidence>
<keyword evidence="5 8" id="KW-0472">Membrane</keyword>
<evidence type="ECO:0000256" key="5">
    <source>
        <dbReference type="ARBA" id="ARBA00023136"/>
    </source>
</evidence>
<organism evidence="10 11">
    <name type="scientific">Mytilus edulis</name>
    <name type="common">Blue mussel</name>
    <dbReference type="NCBI Taxonomy" id="6550"/>
    <lineage>
        <taxon>Eukaryota</taxon>
        <taxon>Metazoa</taxon>
        <taxon>Spiralia</taxon>
        <taxon>Lophotrochozoa</taxon>
        <taxon>Mollusca</taxon>
        <taxon>Bivalvia</taxon>
        <taxon>Autobranchia</taxon>
        <taxon>Pteriomorphia</taxon>
        <taxon>Mytilida</taxon>
        <taxon>Mytiloidea</taxon>
        <taxon>Mytilidae</taxon>
        <taxon>Mytilinae</taxon>
        <taxon>Mytilus</taxon>
    </lineage>
</organism>
<dbReference type="GO" id="GO:0005886">
    <property type="term" value="C:plasma membrane"/>
    <property type="evidence" value="ECO:0007669"/>
    <property type="project" value="TreeGrafter"/>
</dbReference>
<feature type="transmembrane region" description="Helical" evidence="8">
    <location>
        <begin position="197"/>
        <end position="221"/>
    </location>
</feature>
<dbReference type="PANTHER" id="PTHR24243">
    <property type="entry name" value="G-PROTEIN COUPLED RECEPTOR"/>
    <property type="match status" value="1"/>
</dbReference>
<reference evidence="10" key="1">
    <citation type="submission" date="2021-03" db="EMBL/GenBank/DDBJ databases">
        <authorList>
            <person name="Bekaert M."/>
        </authorList>
    </citation>
    <scope>NUCLEOTIDE SEQUENCE</scope>
</reference>
<dbReference type="Proteomes" id="UP000683360">
    <property type="component" value="Unassembled WGS sequence"/>
</dbReference>
<dbReference type="PRINTS" id="PR00237">
    <property type="entry name" value="GPCRRHODOPSN"/>
</dbReference>
<keyword evidence="2 8" id="KW-0812">Transmembrane</keyword>
<dbReference type="PROSITE" id="PS50262">
    <property type="entry name" value="G_PROTEIN_RECEP_F1_2"/>
    <property type="match status" value="1"/>
</dbReference>
<dbReference type="GO" id="GO:0004930">
    <property type="term" value="F:G protein-coupled receptor activity"/>
    <property type="evidence" value="ECO:0007669"/>
    <property type="project" value="UniProtKB-KW"/>
</dbReference>
<dbReference type="Pfam" id="PF00001">
    <property type="entry name" value="7tm_1"/>
    <property type="match status" value="1"/>
</dbReference>
<evidence type="ECO:0000256" key="1">
    <source>
        <dbReference type="ARBA" id="ARBA00004141"/>
    </source>
</evidence>
<evidence type="ECO:0000256" key="8">
    <source>
        <dbReference type="SAM" id="Phobius"/>
    </source>
</evidence>